<accession>A0A644XAI4</accession>
<name>A0A644XAI4_9ZZZZ</name>
<dbReference type="PANTHER" id="PTHR43169:SF2">
    <property type="entry name" value="NAD_GMP SYNTHASE DOMAIN-CONTAINING PROTEIN"/>
    <property type="match status" value="1"/>
</dbReference>
<evidence type="ECO:0000313" key="1">
    <source>
        <dbReference type="EMBL" id="MPM12947.1"/>
    </source>
</evidence>
<protein>
    <submittedName>
        <fullName evidence="1">Pyridinium-3,5-biscarboxylic acid mononucleotide sulfurtransferase</fullName>
        <ecNumber evidence="1">2.8.1.-</ecNumber>
    </submittedName>
</protein>
<dbReference type="AlphaFoldDB" id="A0A644XAI4"/>
<dbReference type="InterPro" id="IPR018317">
    <property type="entry name" value="QueC"/>
</dbReference>
<organism evidence="1">
    <name type="scientific">bioreactor metagenome</name>
    <dbReference type="NCBI Taxonomy" id="1076179"/>
    <lineage>
        <taxon>unclassified sequences</taxon>
        <taxon>metagenomes</taxon>
        <taxon>ecological metagenomes</taxon>
    </lineage>
</organism>
<dbReference type="CDD" id="cd01990">
    <property type="entry name" value="LarE-like"/>
    <property type="match status" value="1"/>
</dbReference>
<dbReference type="GO" id="GO:0016783">
    <property type="term" value="F:sulfurtransferase activity"/>
    <property type="evidence" value="ECO:0007669"/>
    <property type="project" value="InterPro"/>
</dbReference>
<comment type="caution">
    <text evidence="1">The sequence shown here is derived from an EMBL/GenBank/DDBJ whole genome shotgun (WGS) entry which is preliminary data.</text>
</comment>
<dbReference type="Pfam" id="PF06508">
    <property type="entry name" value="QueC"/>
    <property type="match status" value="1"/>
</dbReference>
<sequence>MTIEDFFHENDHVALGFSGGVDSSYLLYAALKSGAQVRAYYVRSAFQPQFELEDVTRLARQLGADLKILDVDVLSDDKVAANPADRCYYCKRRIFSAIAAQALADGYHTLIDGTNASDDAGDRPGMRALKELAVRSPLRECGLTKTEIRRLSREAGLFTWNKPAYACLATRISTSEIITAEKLEKTERAESYLMLQGFKDFRIRMIGTAAKIQVSEAQIEQLFKLRTCVVRELKKHYSAVLLDLEAHDES</sequence>
<keyword evidence="1" id="KW-0808">Transferase</keyword>
<dbReference type="InterPro" id="IPR014729">
    <property type="entry name" value="Rossmann-like_a/b/a_fold"/>
</dbReference>
<dbReference type="Gene3D" id="3.40.50.620">
    <property type="entry name" value="HUPs"/>
    <property type="match status" value="1"/>
</dbReference>
<dbReference type="PIRSF" id="PIRSF006661">
    <property type="entry name" value="PP-lp_UCP006661"/>
    <property type="match status" value="1"/>
</dbReference>
<dbReference type="PANTHER" id="PTHR43169">
    <property type="entry name" value="EXSB FAMILY PROTEIN"/>
    <property type="match status" value="1"/>
</dbReference>
<dbReference type="InterPro" id="IPR052188">
    <property type="entry name" value="Ni-pincer_cofactor_biosynth"/>
</dbReference>
<reference evidence="1" key="1">
    <citation type="submission" date="2019-08" db="EMBL/GenBank/DDBJ databases">
        <authorList>
            <person name="Kucharzyk K."/>
            <person name="Murdoch R.W."/>
            <person name="Higgins S."/>
            <person name="Loffler F."/>
        </authorList>
    </citation>
    <scope>NUCLEOTIDE SEQUENCE</scope>
</reference>
<dbReference type="InterPro" id="IPR005232">
    <property type="entry name" value="LarE"/>
</dbReference>
<gene>
    <name evidence="1" type="primary">larE_9</name>
    <name evidence="1" type="ORF">SDC9_59302</name>
</gene>
<dbReference type="NCBIfam" id="TIGR00268">
    <property type="entry name" value="ATP-dependent sacrificial sulfur transferase LarE"/>
    <property type="match status" value="1"/>
</dbReference>
<dbReference type="EMBL" id="VSSQ01002043">
    <property type="protein sequence ID" value="MPM12947.1"/>
    <property type="molecule type" value="Genomic_DNA"/>
</dbReference>
<dbReference type="EC" id="2.8.1.-" evidence="1"/>
<dbReference type="SUPFAM" id="SSF52402">
    <property type="entry name" value="Adenine nucleotide alpha hydrolases-like"/>
    <property type="match status" value="1"/>
</dbReference>
<proteinExistence type="predicted"/>